<dbReference type="Pfam" id="PF01366">
    <property type="entry name" value="PRTP"/>
    <property type="match status" value="1"/>
</dbReference>
<evidence type="ECO:0000256" key="2">
    <source>
        <dbReference type="ARBA" id="ARBA00022921"/>
    </source>
</evidence>
<keyword evidence="3" id="KW-0231">Viral genome packaging</keyword>
<reference evidence="5" key="2">
    <citation type="submission" date="2024-02" db="EMBL/GenBank/DDBJ databases">
        <authorList>
            <person name="Hu B."/>
        </authorList>
    </citation>
    <scope>NUCLEOTIDE SEQUENCE</scope>
    <source>
        <strain evidence="5">1A/Kenya/BAT2584/2015</strain>
    </source>
</reference>
<keyword evidence="2" id="KW-0426">Late protein</keyword>
<proteinExistence type="inferred from homology"/>
<dbReference type="GO" id="GO:0019073">
    <property type="term" value="P:viral DNA genome packaging"/>
    <property type="evidence" value="ECO:0007669"/>
    <property type="project" value="InterPro"/>
</dbReference>
<evidence type="ECO:0000313" key="5">
    <source>
        <dbReference type="EMBL" id="XBH23668.1"/>
    </source>
</evidence>
<dbReference type="EMBL" id="PP711848">
    <property type="protein sequence ID" value="XBH23668.1"/>
    <property type="molecule type" value="Genomic_DNA"/>
</dbReference>
<evidence type="ECO:0000256" key="3">
    <source>
        <dbReference type="ARBA" id="ARBA00023219"/>
    </source>
</evidence>
<name>A0AAU7E0R9_9VIRU</name>
<reference evidence="5" key="1">
    <citation type="journal article" date="2024" name="Microbiome">
        <title>Substantial viral diversity in bats and rodents from East Africa: insights into evolution, recombination, and cocirculation.</title>
        <authorList>
            <person name="Wang D."/>
            <person name="Yang X."/>
            <person name="Ren Z."/>
            <person name="Hu B."/>
            <person name="Zhao H."/>
            <person name="Yang K."/>
            <person name="Shi P."/>
            <person name="Zhang Z."/>
            <person name="Feng Q."/>
            <person name="Nawenja C.V."/>
            <person name="Obanda V."/>
            <person name="Robert K."/>
            <person name="Nalikka B."/>
            <person name="Waruhiu C.N."/>
            <person name="Ochola G.O."/>
            <person name="Onyuok S.O."/>
            <person name="Ochieng H."/>
            <person name="Li B."/>
            <person name="Zhu Y."/>
            <person name="Si H."/>
            <person name="Yin J."/>
            <person name="Kristiansen K."/>
            <person name="Jin X."/>
            <person name="Xu X."/>
            <person name="Xiao M."/>
            <person name="Agwanda B."/>
            <person name="Ommeh S."/>
            <person name="Li J."/>
            <person name="Shi Z.L."/>
        </authorList>
    </citation>
    <scope>NUCLEOTIDE SEQUENCE</scope>
    <source>
        <strain evidence="5">1A/Kenya/BAT2584/2015</strain>
    </source>
</reference>
<dbReference type="InterPro" id="IPR000501">
    <property type="entry name" value="UL28/UL56"/>
</dbReference>
<evidence type="ECO:0000256" key="1">
    <source>
        <dbReference type="ARBA" id="ARBA00022612"/>
    </source>
</evidence>
<dbReference type="HAMAP" id="MF_04014">
    <property type="entry name" value="HSV_TRM1"/>
    <property type="match status" value="1"/>
</dbReference>
<feature type="region of interest" description="Disordered" evidence="4">
    <location>
        <begin position="722"/>
        <end position="769"/>
    </location>
</feature>
<sequence>MEVECLKYCDPSIVAVDSAPFKRNALMVVHLHRVLYPALVRQNEHRTSTLTLYMEMLLRCLYEDVVIIDGALEEFLVHRNRAEYYRKVLRLDKCDGHDTLSIRFTPKVVLTVTLSTLNEVERFLCKINCVYGVLDPERGLEICRRLLALLGRLCGISPVAAPETYAENHTCLQCYEELAAVPNQGRSIARRLQGLLCDHITVRRSLVRLETDIRTTEQDINEEVGRTPRMCGIISAIKNLSCLSPASHNYINEAEEALKAYNLFTDIPERIYSLSDFTYWSKTSEVIVKHVGVTMRQLNLHHGLCKTLRNELSRYLYGEDVDDLFNTGEGRFAEDERLYAGSPFASPEKVVDLITTLSIKAFEGNPIFNRLHENNEVYVKIRSLIEEIRRPDAVAQGKDELGKRPMSCVTGTAGALDVGGARGAEDAERDAGAEGGAGAAGTAEALEVGDPFLKNHDVTREVNIRKRAYLRKVSEAGYNKVMRCIKTQESLITKLVNVNLTGTVCFEALSKLMNGLLVRRRYLDEDAALDVNDLLSYDDHLYVVNNIKHRKLPVESLPLLGQQIYGLLNGPVFTHHEDFYPLPNNIDMAYACDNAGMLPHIKEELVRCAEGTVYPGEWMVTRYAEFFNFDAIDDLNALQKEQWLHVRELVLSVALYNEVFGKSLTVHRVDVLDREPDEGIVLTYNVKYPLILKTRGYSYRSTDLYLLLYLYLRSERTAEAQNISRSGDGPITDSRSAGSGFRSERQDGQSHGPGGCDETQESRGSRRKRRYDAVSLSELVRYGDVSDVLVPDCLL</sequence>
<accession>A0AAU7E0R9</accession>
<keyword evidence="1" id="KW-1188">Viral release from host cell</keyword>
<organism evidence="5">
    <name type="scientific">Cardioderma bat herpesvirus</name>
    <dbReference type="NCBI Taxonomy" id="3141914"/>
    <lineage>
        <taxon>Viruses</taxon>
        <taxon>Duplodnaviria</taxon>
        <taxon>Heunggongvirae</taxon>
        <taxon>Peploviricota</taxon>
        <taxon>Herviviricetes</taxon>
        <taxon>Herpesvirales</taxon>
    </lineage>
</organism>
<protein>
    <submittedName>
        <fullName evidence="5">DNA packaging terminase subunit 2</fullName>
    </submittedName>
</protein>
<evidence type="ECO:0000256" key="4">
    <source>
        <dbReference type="SAM" id="MobiDB-lite"/>
    </source>
</evidence>